<dbReference type="InterPro" id="IPR027417">
    <property type="entry name" value="P-loop_NTPase"/>
</dbReference>
<accession>A0A0F9GJZ7</accession>
<dbReference type="InterPro" id="IPR029062">
    <property type="entry name" value="Class_I_gatase-like"/>
</dbReference>
<protein>
    <recommendedName>
        <fullName evidence="2">Biotin-protein ligase N-terminal domain-containing protein</fullName>
    </recommendedName>
</protein>
<dbReference type="GO" id="GO:0009236">
    <property type="term" value="P:cobalamin biosynthetic process"/>
    <property type="evidence" value="ECO:0007669"/>
    <property type="project" value="InterPro"/>
</dbReference>
<dbReference type="PANTHER" id="PTHR46638:SF1">
    <property type="entry name" value="CORRINOID ADENOSYLTRANSFERASE"/>
    <property type="match status" value="1"/>
</dbReference>
<evidence type="ECO:0000313" key="3">
    <source>
        <dbReference type="EMBL" id="KKL90796.1"/>
    </source>
</evidence>
<dbReference type="SUPFAM" id="SSF52317">
    <property type="entry name" value="Class I glutamine amidotransferase-like"/>
    <property type="match status" value="1"/>
</dbReference>
<dbReference type="Pfam" id="PF09825">
    <property type="entry name" value="BPL_N"/>
    <property type="match status" value="1"/>
</dbReference>
<dbReference type="Pfam" id="PF02572">
    <property type="entry name" value="CobA_CobO_BtuR"/>
    <property type="match status" value="1"/>
</dbReference>
<organism evidence="3">
    <name type="scientific">marine sediment metagenome</name>
    <dbReference type="NCBI Taxonomy" id="412755"/>
    <lineage>
        <taxon>unclassified sequences</taxon>
        <taxon>metagenomes</taxon>
        <taxon>ecological metagenomes</taxon>
    </lineage>
</organism>
<proteinExistence type="predicted"/>
<dbReference type="InterPro" id="IPR019197">
    <property type="entry name" value="Biotin-prot_ligase_N"/>
</dbReference>
<evidence type="ECO:0000256" key="1">
    <source>
        <dbReference type="ARBA" id="ARBA00022962"/>
    </source>
</evidence>
<feature type="domain" description="Biotin-protein ligase N-terminal" evidence="2">
    <location>
        <begin position="48"/>
        <end position="94"/>
    </location>
</feature>
<dbReference type="EMBL" id="LAZR01019912">
    <property type="protein sequence ID" value="KKL90796.1"/>
    <property type="molecule type" value="Genomic_DNA"/>
</dbReference>
<evidence type="ECO:0000259" key="2">
    <source>
        <dbReference type="Pfam" id="PF09825"/>
    </source>
</evidence>
<dbReference type="InterPro" id="IPR003724">
    <property type="entry name" value="CblAdoTrfase_CobA"/>
</dbReference>
<dbReference type="GO" id="GO:0008817">
    <property type="term" value="F:corrinoid adenosyltransferase activity"/>
    <property type="evidence" value="ECO:0007669"/>
    <property type="project" value="InterPro"/>
</dbReference>
<name>A0A0F9GJZ7_9ZZZZ</name>
<dbReference type="Gene3D" id="3.40.50.300">
    <property type="entry name" value="P-loop containing nucleotide triphosphate hydrolases"/>
    <property type="match status" value="1"/>
</dbReference>
<sequence length="557" mass="61349">MSSKRGKCALLWDESFLWGLMSYKALRRLGLGFELVRAEDVRKGALEDMAALFVPGGWASNKLKTLGDDGAEAVRRFVSGGGAYIGLCGGAGLATRSGLGLLEIDRKTLAERVPSLAGRVRLTLNEGDDSPLWDGVREPEFSMWWPSQFVLDDSSIKTLAGFDEVTPDAFSSDLSVRGMDSVKWQEAEEAYGINLDPARMKGDPVIVEGAYGKGTVIASLVHFDSPGSLSGERVLCNLWDRFALKRVRPRGMDAASPSGKTHELLSGLFDLGVKSFLWFRRGEPGEMIQWRRGVRGLEYFTLMELGRELSALNEGQDDAGLLEGLHGFSRDAEELLALEAEAIKKGEQITFKKASGKKMYTLRERLFGGGKSHGGLYKEILDRLDALLFERLIDAHEQVEIDKGRVHIYTGPGKGKTTAGVGLALRAKSRGLRVLYAQFMKETRGGETELLRKAAIEVRRFTEVLSPLFNPEVDMEDLCKLAEDSLEELGGMLDGYDLVVADEFNTMVARRLITEDAALGFISRRPEHVELVLTGRGATERLRQAADLVSEVGKIKH</sequence>
<keyword evidence="1" id="KW-0315">Glutamine amidotransferase</keyword>
<dbReference type="Gene3D" id="3.40.50.880">
    <property type="match status" value="1"/>
</dbReference>
<dbReference type="AlphaFoldDB" id="A0A0F9GJZ7"/>
<feature type="non-terminal residue" evidence="3">
    <location>
        <position position="557"/>
    </location>
</feature>
<dbReference type="PANTHER" id="PTHR46638">
    <property type="entry name" value="CORRINOID ADENOSYLTRANSFERASE"/>
    <property type="match status" value="1"/>
</dbReference>
<gene>
    <name evidence="3" type="ORF">LCGC14_1901100</name>
</gene>
<dbReference type="SUPFAM" id="SSF52540">
    <property type="entry name" value="P-loop containing nucleoside triphosphate hydrolases"/>
    <property type="match status" value="1"/>
</dbReference>
<comment type="caution">
    <text evidence="3">The sequence shown here is derived from an EMBL/GenBank/DDBJ whole genome shotgun (WGS) entry which is preliminary data.</text>
</comment>
<dbReference type="GO" id="GO:0005524">
    <property type="term" value="F:ATP binding"/>
    <property type="evidence" value="ECO:0007669"/>
    <property type="project" value="InterPro"/>
</dbReference>
<reference evidence="3" key="1">
    <citation type="journal article" date="2015" name="Nature">
        <title>Complex archaea that bridge the gap between prokaryotes and eukaryotes.</title>
        <authorList>
            <person name="Spang A."/>
            <person name="Saw J.H."/>
            <person name="Jorgensen S.L."/>
            <person name="Zaremba-Niedzwiedzka K."/>
            <person name="Martijn J."/>
            <person name="Lind A.E."/>
            <person name="van Eijk R."/>
            <person name="Schleper C."/>
            <person name="Guy L."/>
            <person name="Ettema T.J."/>
        </authorList>
    </citation>
    <scope>NUCLEOTIDE SEQUENCE</scope>
</reference>